<evidence type="ECO:0000256" key="1">
    <source>
        <dbReference type="SAM" id="SignalP"/>
    </source>
</evidence>
<dbReference type="EMBL" id="JAAPAO010000307">
    <property type="protein sequence ID" value="KAF4663755.1"/>
    <property type="molecule type" value="Genomic_DNA"/>
</dbReference>
<protein>
    <submittedName>
        <fullName evidence="2">Uncharacterized protein</fullName>
    </submittedName>
</protein>
<gene>
    <name evidence="2" type="ORF">FOL47_005566</name>
</gene>
<sequence length="559" mass="63825">MKFSSTWSVIAANILITAVAQPAGRFLYTQKEGRYRLGFDVYDDKSVAIIFDTRTEHFIDGRYPLIDQGSSNYFINFTGTVEGVRLWYREIKRIAPDVFFRDGDLTNFTYSPYGFLTVGFEGKKLDLYGYGFPLVAGKFMYVEGSSPFLRINYTIHAEGLLDVQFECFHSQMSTMSFGLTQSADNAYNLEPPSKIEELRRKVKHMCPWLPVEPYDLREVGFATLSTVLIVLENRLFRLKKIEYVHAEGRKYRLAFDVFSDKTVGLIFDTPTKHFIDGYYPLTHQGGGTYAVNFNVYPDIVIRNGDLTTLTYTTGDTLYVMLGGKRVDLIRQGHTLQAGRFVYKLGEFPFPTLHISYTVYSNGELDVQFICTDIASPTVLFTLTEDEKSLKYKSYKLAPLHNVEKLKRDIRLACPGTPLGGMYLYAEDVQYRLALDIREDKTVVIMFDTPTSHFIAGYYALTRQGGLWFALNFDEKGEGVSRLYRGIRSIYPDVVFQERDLTTFSFVTADILYVMFGGRRLDLLRQVSASNRKRLSTWEITIRSQASISSTPSTLTVAVM</sequence>
<keyword evidence="1" id="KW-0732">Signal</keyword>
<reference evidence="2 3" key="1">
    <citation type="submission" date="2020-04" db="EMBL/GenBank/DDBJ databases">
        <title>Perkinsus chesapeaki whole genome sequence.</title>
        <authorList>
            <person name="Bogema D.R."/>
        </authorList>
    </citation>
    <scope>NUCLEOTIDE SEQUENCE [LARGE SCALE GENOMIC DNA]</scope>
    <source>
        <strain evidence="2">ATCC PRA-425</strain>
    </source>
</reference>
<dbReference type="Proteomes" id="UP000591131">
    <property type="component" value="Unassembled WGS sequence"/>
</dbReference>
<accession>A0A7J6LWW9</accession>
<comment type="caution">
    <text evidence="2">The sequence shown here is derived from an EMBL/GenBank/DDBJ whole genome shotgun (WGS) entry which is preliminary data.</text>
</comment>
<organism evidence="2 3">
    <name type="scientific">Perkinsus chesapeaki</name>
    <name type="common">Clam parasite</name>
    <name type="synonym">Perkinsus andrewsi</name>
    <dbReference type="NCBI Taxonomy" id="330153"/>
    <lineage>
        <taxon>Eukaryota</taxon>
        <taxon>Sar</taxon>
        <taxon>Alveolata</taxon>
        <taxon>Perkinsozoa</taxon>
        <taxon>Perkinsea</taxon>
        <taxon>Perkinsida</taxon>
        <taxon>Perkinsidae</taxon>
        <taxon>Perkinsus</taxon>
    </lineage>
</organism>
<dbReference type="AlphaFoldDB" id="A0A7J6LWW9"/>
<evidence type="ECO:0000313" key="2">
    <source>
        <dbReference type="EMBL" id="KAF4663755.1"/>
    </source>
</evidence>
<evidence type="ECO:0000313" key="3">
    <source>
        <dbReference type="Proteomes" id="UP000591131"/>
    </source>
</evidence>
<feature type="signal peptide" evidence="1">
    <location>
        <begin position="1"/>
        <end position="20"/>
    </location>
</feature>
<proteinExistence type="predicted"/>
<keyword evidence="3" id="KW-1185">Reference proteome</keyword>
<name>A0A7J6LWW9_PERCH</name>
<feature type="chain" id="PRO_5029816305" evidence="1">
    <location>
        <begin position="21"/>
        <end position="559"/>
    </location>
</feature>